<dbReference type="Pfam" id="PF06977">
    <property type="entry name" value="SdiA-regulated"/>
    <property type="match status" value="1"/>
</dbReference>
<reference evidence="5 6" key="1">
    <citation type="submission" date="2019-06" db="EMBL/GenBank/DDBJ databases">
        <title>Pseudomonas bimorpha sp. nov. isolated from bovine raw milk and skim milk concentrate.</title>
        <authorList>
            <person name="Hofmann K."/>
            <person name="Huptas C."/>
            <person name="Doll E."/>
            <person name="Scherer S."/>
            <person name="Wenning M."/>
        </authorList>
    </citation>
    <scope>NUCLEOTIDE SEQUENCE [LARGE SCALE GENOMIC DNA]</scope>
    <source>
        <strain evidence="5 6">DSM 17515</strain>
    </source>
</reference>
<evidence type="ECO:0000313" key="5">
    <source>
        <dbReference type="EMBL" id="TWR68507.1"/>
    </source>
</evidence>
<dbReference type="GO" id="GO:0005886">
    <property type="term" value="C:plasma membrane"/>
    <property type="evidence" value="ECO:0007669"/>
    <property type="project" value="UniProtKB-SubCell"/>
</dbReference>
<dbReference type="SUPFAM" id="SSF50956">
    <property type="entry name" value="Thermostable phytase (3-phytase)"/>
    <property type="match status" value="1"/>
</dbReference>
<dbReference type="EMBL" id="VFES01000003">
    <property type="protein sequence ID" value="TWR68507.1"/>
    <property type="molecule type" value="Genomic_DNA"/>
</dbReference>
<evidence type="ECO:0000256" key="4">
    <source>
        <dbReference type="ARBA" id="ARBA00023136"/>
    </source>
</evidence>
<evidence type="ECO:0000256" key="1">
    <source>
        <dbReference type="ARBA" id="ARBA00004236"/>
    </source>
</evidence>
<sequence>MIPQRRPISRTRVLMGIGVLGLLALGSAVSNHFQIHQQLYQYGSIWLHGNQAPEANIWLPDYRVVIDAKPIDPTLDNLSGITYDYDNDRLLAVTNKGPMQLLSLDKDGNILARYPLIGFDDTEGVAYLGNGRIALSDEELQQLDIITLPTEVRPIQVEEAQYIALMINPTTSNKGFEGVTYDPEGDRLFAIKERDPRQLFEVSGVLRSIDQGRLQIKVTDRQDWVTQSIAARDLSDGYYDSRTGHLLVLSDQSRSITELDREGRFVSVRSLLGDFSDLRRSAPQPEGMTMDRDGNLYVVSEPNLFYKFSKAPKQAPK</sequence>
<dbReference type="Gene3D" id="2.120.10.30">
    <property type="entry name" value="TolB, C-terminal domain"/>
    <property type="match status" value="1"/>
</dbReference>
<evidence type="ECO:0000313" key="6">
    <source>
        <dbReference type="Proteomes" id="UP000317267"/>
    </source>
</evidence>
<proteinExistence type="inferred from homology"/>
<dbReference type="InterPro" id="IPR009722">
    <property type="entry name" value="YjiK/CarP"/>
</dbReference>
<comment type="similarity">
    <text evidence="2">Belongs to the YjiK family.</text>
</comment>
<evidence type="ECO:0000256" key="3">
    <source>
        <dbReference type="ARBA" id="ARBA00022475"/>
    </source>
</evidence>
<accession>A0A5C5PL35</accession>
<evidence type="ECO:0000256" key="2">
    <source>
        <dbReference type="ARBA" id="ARBA00009852"/>
    </source>
</evidence>
<dbReference type="OrthoDB" id="6080098at2"/>
<keyword evidence="3" id="KW-1003">Cell membrane</keyword>
<protein>
    <submittedName>
        <fullName evidence="5">SdiA-regulated</fullName>
    </submittedName>
</protein>
<dbReference type="CDD" id="cd09971">
    <property type="entry name" value="SdiA-regulated"/>
    <property type="match status" value="1"/>
</dbReference>
<organism evidence="5 6">
    <name type="scientific">Pseudomonas grimontii</name>
    <dbReference type="NCBI Taxonomy" id="129847"/>
    <lineage>
        <taxon>Bacteria</taxon>
        <taxon>Pseudomonadati</taxon>
        <taxon>Pseudomonadota</taxon>
        <taxon>Gammaproteobacteria</taxon>
        <taxon>Pseudomonadales</taxon>
        <taxon>Pseudomonadaceae</taxon>
        <taxon>Pseudomonas</taxon>
    </lineage>
</organism>
<dbReference type="InterPro" id="IPR011042">
    <property type="entry name" value="6-blade_b-propeller_TolB-like"/>
</dbReference>
<gene>
    <name evidence="5" type="ORF">FIV39_06655</name>
</gene>
<name>A0A5C5PL35_9PSED</name>
<dbReference type="Proteomes" id="UP000317267">
    <property type="component" value="Unassembled WGS sequence"/>
</dbReference>
<comment type="subcellular location">
    <subcellularLocation>
        <location evidence="1">Cell membrane</location>
    </subcellularLocation>
</comment>
<dbReference type="AlphaFoldDB" id="A0A5C5PL35"/>
<keyword evidence="4" id="KW-0472">Membrane</keyword>
<comment type="caution">
    <text evidence="5">The sequence shown here is derived from an EMBL/GenBank/DDBJ whole genome shotgun (WGS) entry which is preliminary data.</text>
</comment>